<gene>
    <name evidence="2" type="ORF">EJ03DRAFT_329577</name>
</gene>
<evidence type="ECO:0000313" key="2">
    <source>
        <dbReference type="EMBL" id="KAF2767026.1"/>
    </source>
</evidence>
<dbReference type="EMBL" id="ML995862">
    <property type="protein sequence ID" value="KAF2767026.1"/>
    <property type="molecule type" value="Genomic_DNA"/>
</dbReference>
<accession>A0A6G1L2H6</accession>
<sequence length="134" mass="15059">MSHDAAARSKWVKIGIKRRKENSPPPDADRLSDRDMAILMDMGNRIKELADWHRDENERLSAFVTMCYSGKAGSSVTQDEIWQDYTFFHPPSARFQAEVDAGAMRSSVVPTSHRCAHPRGAIELMAHRSGSLMA</sequence>
<reference evidence="2" key="1">
    <citation type="journal article" date="2020" name="Stud. Mycol.">
        <title>101 Dothideomycetes genomes: a test case for predicting lifestyles and emergence of pathogens.</title>
        <authorList>
            <person name="Haridas S."/>
            <person name="Albert R."/>
            <person name="Binder M."/>
            <person name="Bloem J."/>
            <person name="Labutti K."/>
            <person name="Salamov A."/>
            <person name="Andreopoulos B."/>
            <person name="Baker S."/>
            <person name="Barry K."/>
            <person name="Bills G."/>
            <person name="Bluhm B."/>
            <person name="Cannon C."/>
            <person name="Castanera R."/>
            <person name="Culley D."/>
            <person name="Daum C."/>
            <person name="Ezra D."/>
            <person name="Gonzalez J."/>
            <person name="Henrissat B."/>
            <person name="Kuo A."/>
            <person name="Liang C."/>
            <person name="Lipzen A."/>
            <person name="Lutzoni F."/>
            <person name="Magnuson J."/>
            <person name="Mondo S."/>
            <person name="Nolan M."/>
            <person name="Ohm R."/>
            <person name="Pangilinan J."/>
            <person name="Park H.-J."/>
            <person name="Ramirez L."/>
            <person name="Alfaro M."/>
            <person name="Sun H."/>
            <person name="Tritt A."/>
            <person name="Yoshinaga Y."/>
            <person name="Zwiers L.-H."/>
            <person name="Turgeon B."/>
            <person name="Goodwin S."/>
            <person name="Spatafora J."/>
            <person name="Crous P."/>
            <person name="Grigoriev I."/>
        </authorList>
    </citation>
    <scope>NUCLEOTIDE SEQUENCE</scope>
    <source>
        <strain evidence="2">CBS 116005</strain>
    </source>
</reference>
<keyword evidence="3" id="KW-1185">Reference proteome</keyword>
<evidence type="ECO:0000313" key="3">
    <source>
        <dbReference type="Proteomes" id="UP000799436"/>
    </source>
</evidence>
<organism evidence="2 3">
    <name type="scientific">Teratosphaeria nubilosa</name>
    <dbReference type="NCBI Taxonomy" id="161662"/>
    <lineage>
        <taxon>Eukaryota</taxon>
        <taxon>Fungi</taxon>
        <taxon>Dikarya</taxon>
        <taxon>Ascomycota</taxon>
        <taxon>Pezizomycotina</taxon>
        <taxon>Dothideomycetes</taxon>
        <taxon>Dothideomycetidae</taxon>
        <taxon>Mycosphaerellales</taxon>
        <taxon>Teratosphaeriaceae</taxon>
        <taxon>Teratosphaeria</taxon>
    </lineage>
</organism>
<proteinExistence type="predicted"/>
<evidence type="ECO:0000256" key="1">
    <source>
        <dbReference type="SAM" id="MobiDB-lite"/>
    </source>
</evidence>
<feature type="region of interest" description="Disordered" evidence="1">
    <location>
        <begin position="1"/>
        <end position="32"/>
    </location>
</feature>
<protein>
    <submittedName>
        <fullName evidence="2">Uncharacterized protein</fullName>
    </submittedName>
</protein>
<dbReference type="Proteomes" id="UP000799436">
    <property type="component" value="Unassembled WGS sequence"/>
</dbReference>
<dbReference type="AlphaFoldDB" id="A0A6G1L2H6"/>
<name>A0A6G1L2H6_9PEZI</name>